<dbReference type="GO" id="GO:0016020">
    <property type="term" value="C:membrane"/>
    <property type="evidence" value="ECO:0007669"/>
    <property type="project" value="InterPro"/>
</dbReference>
<feature type="transmembrane region" description="Helical" evidence="4">
    <location>
        <begin position="88"/>
        <end position="109"/>
    </location>
</feature>
<keyword evidence="3 4" id="KW-0472">Membrane</keyword>
<gene>
    <name evidence="5" type="ORF">FPE_LOCUS33221</name>
</gene>
<evidence type="ECO:0000256" key="2">
    <source>
        <dbReference type="ARBA" id="ARBA00022989"/>
    </source>
</evidence>
<name>A0AAD2ACQ6_9LAMI</name>
<dbReference type="EMBL" id="OU503057">
    <property type="protein sequence ID" value="CAI9785791.1"/>
    <property type="molecule type" value="Genomic_DNA"/>
</dbReference>
<keyword evidence="1 4" id="KW-0812">Transmembrane</keyword>
<organism evidence="5 6">
    <name type="scientific">Fraxinus pennsylvanica</name>
    <dbReference type="NCBI Taxonomy" id="56036"/>
    <lineage>
        <taxon>Eukaryota</taxon>
        <taxon>Viridiplantae</taxon>
        <taxon>Streptophyta</taxon>
        <taxon>Embryophyta</taxon>
        <taxon>Tracheophyta</taxon>
        <taxon>Spermatophyta</taxon>
        <taxon>Magnoliopsida</taxon>
        <taxon>eudicotyledons</taxon>
        <taxon>Gunneridae</taxon>
        <taxon>Pentapetalae</taxon>
        <taxon>asterids</taxon>
        <taxon>lamiids</taxon>
        <taxon>Lamiales</taxon>
        <taxon>Oleaceae</taxon>
        <taxon>Oleeae</taxon>
        <taxon>Fraxinus</taxon>
    </lineage>
</organism>
<dbReference type="AlphaFoldDB" id="A0AAD2ACQ6"/>
<sequence>MRKYELAKILGTIASVGGATIIIFYKSTLILHQASQPVGSNLEEGSFFNTTKIQNWTWGCIFLLGHYLSWAGWMVLQALILKKYPAKLSLTSFTCFFGLTQFLFIAAFVERDPKYWKIYSAEEICTILDATWCIQKGGPIFIACFQPVQTVLVAGMAFAILGDQLYSRRHYKPTDNRLHSFLSFLKKNGVNLDEVEIQKANDDYKSYESRKPAKDQFATDVSSILVSIQPDIPNK</sequence>
<proteinExistence type="predicted"/>
<feature type="transmembrane region" description="Helical" evidence="4">
    <location>
        <begin position="140"/>
        <end position="162"/>
    </location>
</feature>
<dbReference type="PANTHER" id="PTHR31218">
    <property type="entry name" value="WAT1-RELATED PROTEIN"/>
    <property type="match status" value="1"/>
</dbReference>
<evidence type="ECO:0000256" key="4">
    <source>
        <dbReference type="SAM" id="Phobius"/>
    </source>
</evidence>
<accession>A0AAD2ACQ6</accession>
<protein>
    <submittedName>
        <fullName evidence="5">Uncharacterized protein</fullName>
    </submittedName>
</protein>
<keyword evidence="2 4" id="KW-1133">Transmembrane helix</keyword>
<evidence type="ECO:0000256" key="3">
    <source>
        <dbReference type="ARBA" id="ARBA00023136"/>
    </source>
</evidence>
<feature type="transmembrane region" description="Helical" evidence="4">
    <location>
        <begin position="7"/>
        <end position="25"/>
    </location>
</feature>
<evidence type="ECO:0000256" key="1">
    <source>
        <dbReference type="ARBA" id="ARBA00022692"/>
    </source>
</evidence>
<reference evidence="5" key="1">
    <citation type="submission" date="2023-05" db="EMBL/GenBank/DDBJ databases">
        <authorList>
            <person name="Huff M."/>
        </authorList>
    </citation>
    <scope>NUCLEOTIDE SEQUENCE</scope>
</reference>
<dbReference type="InterPro" id="IPR030184">
    <property type="entry name" value="WAT1-related"/>
</dbReference>
<keyword evidence="6" id="KW-1185">Reference proteome</keyword>
<dbReference type="Proteomes" id="UP000834106">
    <property type="component" value="Chromosome 22"/>
</dbReference>
<dbReference type="GO" id="GO:0022857">
    <property type="term" value="F:transmembrane transporter activity"/>
    <property type="evidence" value="ECO:0007669"/>
    <property type="project" value="InterPro"/>
</dbReference>
<feature type="transmembrane region" description="Helical" evidence="4">
    <location>
        <begin position="56"/>
        <end position="76"/>
    </location>
</feature>
<evidence type="ECO:0000313" key="6">
    <source>
        <dbReference type="Proteomes" id="UP000834106"/>
    </source>
</evidence>
<evidence type="ECO:0000313" key="5">
    <source>
        <dbReference type="EMBL" id="CAI9785791.1"/>
    </source>
</evidence>